<dbReference type="STRING" id="1742972.COMA1_60191"/>
<proteinExistence type="predicted"/>
<organism evidence="2 3">
    <name type="scientific">Candidatus Nitrospira nitrosa</name>
    <dbReference type="NCBI Taxonomy" id="1742972"/>
    <lineage>
        <taxon>Bacteria</taxon>
        <taxon>Pseudomonadati</taxon>
        <taxon>Nitrospirota</taxon>
        <taxon>Nitrospiria</taxon>
        <taxon>Nitrospirales</taxon>
        <taxon>Nitrospiraceae</taxon>
        <taxon>Nitrospira</taxon>
    </lineage>
</organism>
<feature type="domain" description="HTH cro/C1-type" evidence="1">
    <location>
        <begin position="39"/>
        <end position="94"/>
    </location>
</feature>
<dbReference type="EMBL" id="CZQA01000012">
    <property type="protein sequence ID" value="CUS38987.1"/>
    <property type="molecule type" value="Genomic_DNA"/>
</dbReference>
<dbReference type="SMART" id="SM00530">
    <property type="entry name" value="HTH_XRE"/>
    <property type="match status" value="1"/>
</dbReference>
<name>A0A0S4LSP5_9BACT</name>
<evidence type="ECO:0000313" key="3">
    <source>
        <dbReference type="Proteomes" id="UP000199032"/>
    </source>
</evidence>
<dbReference type="PROSITE" id="PS50943">
    <property type="entry name" value="HTH_CROC1"/>
    <property type="match status" value="1"/>
</dbReference>
<dbReference type="CDD" id="cd00093">
    <property type="entry name" value="HTH_XRE"/>
    <property type="match status" value="1"/>
</dbReference>
<dbReference type="InterPro" id="IPR010982">
    <property type="entry name" value="Lambda_DNA-bd_dom_sf"/>
</dbReference>
<evidence type="ECO:0000259" key="1">
    <source>
        <dbReference type="PROSITE" id="PS50943"/>
    </source>
</evidence>
<gene>
    <name evidence="2" type="ORF">COMA1_60191</name>
</gene>
<accession>A0A0S4LSP5</accession>
<keyword evidence="3" id="KW-1185">Reference proteome</keyword>
<sequence>MKTKAVGMDKSWLDRKLASSKFRKGFEEELQKLAIGEQLARLRLEAGLTQAQVAKRTGTTASAISRYENAEYDRYELRTLQKIVRACGGRLEIFLEPGPKTHRAA</sequence>
<protein>
    <submittedName>
        <fullName evidence="2">Putative Helix-turn-helix protein</fullName>
    </submittedName>
</protein>
<evidence type="ECO:0000313" key="2">
    <source>
        <dbReference type="EMBL" id="CUS38987.1"/>
    </source>
</evidence>
<dbReference type="RefSeq" id="WP_090751031.1">
    <property type="nucleotide sequence ID" value="NZ_CZQA01000012.1"/>
</dbReference>
<dbReference type="InterPro" id="IPR001387">
    <property type="entry name" value="Cro/C1-type_HTH"/>
</dbReference>
<reference evidence="2 3" key="1">
    <citation type="submission" date="2015-10" db="EMBL/GenBank/DDBJ databases">
        <authorList>
            <person name="Gilbert D.G."/>
        </authorList>
    </citation>
    <scope>NUCLEOTIDE SEQUENCE [LARGE SCALE GENOMIC DNA]</scope>
    <source>
        <strain evidence="2">COMA1</strain>
    </source>
</reference>
<dbReference type="SUPFAM" id="SSF47413">
    <property type="entry name" value="lambda repressor-like DNA-binding domains"/>
    <property type="match status" value="1"/>
</dbReference>
<dbReference type="Pfam" id="PF13560">
    <property type="entry name" value="HTH_31"/>
    <property type="match status" value="1"/>
</dbReference>
<dbReference type="GO" id="GO:0003677">
    <property type="term" value="F:DNA binding"/>
    <property type="evidence" value="ECO:0007669"/>
    <property type="project" value="InterPro"/>
</dbReference>
<dbReference type="OrthoDB" id="337567at2"/>
<dbReference type="AlphaFoldDB" id="A0A0S4LSP5"/>
<dbReference type="Gene3D" id="1.10.260.40">
    <property type="entry name" value="lambda repressor-like DNA-binding domains"/>
    <property type="match status" value="1"/>
</dbReference>
<dbReference type="Proteomes" id="UP000199032">
    <property type="component" value="Unassembled WGS sequence"/>
</dbReference>